<gene>
    <name evidence="3" type="ORF">FDG2_3412</name>
</gene>
<dbReference type="EMBL" id="FLUV01001427">
    <property type="protein sequence ID" value="SBW22999.1"/>
    <property type="molecule type" value="Genomic_DNA"/>
</dbReference>
<accession>A0A1C3NZL3</accession>
<evidence type="ECO:0000313" key="3">
    <source>
        <dbReference type="EMBL" id="SBW22999.1"/>
    </source>
</evidence>
<dbReference type="Pfam" id="PF13473">
    <property type="entry name" value="Cupredoxin_1"/>
    <property type="match status" value="1"/>
</dbReference>
<keyword evidence="1" id="KW-0732">Signal</keyword>
<organism evidence="3 4">
    <name type="scientific">Candidatus Protofrankia californiensis</name>
    <dbReference type="NCBI Taxonomy" id="1839754"/>
    <lineage>
        <taxon>Bacteria</taxon>
        <taxon>Bacillati</taxon>
        <taxon>Actinomycetota</taxon>
        <taxon>Actinomycetes</taxon>
        <taxon>Frankiales</taxon>
        <taxon>Frankiaceae</taxon>
        <taxon>Protofrankia</taxon>
    </lineage>
</organism>
<dbReference type="PROSITE" id="PS51257">
    <property type="entry name" value="PROKAR_LIPOPROTEIN"/>
    <property type="match status" value="1"/>
</dbReference>
<evidence type="ECO:0000313" key="4">
    <source>
        <dbReference type="Proteomes" id="UP000199013"/>
    </source>
</evidence>
<dbReference type="PANTHER" id="PTHR39192">
    <property type="entry name" value="IRON UPTAKE SYSTEM COMPONENT EFEO"/>
    <property type="match status" value="1"/>
</dbReference>
<feature type="chain" id="PRO_5008679541" description="EfeO-type cupredoxin-like domain-containing protein" evidence="1">
    <location>
        <begin position="22"/>
        <end position="238"/>
    </location>
</feature>
<dbReference type="AlphaFoldDB" id="A0A1C3NZL3"/>
<dbReference type="InterPro" id="IPR008972">
    <property type="entry name" value="Cupredoxin"/>
</dbReference>
<dbReference type="InterPro" id="IPR028096">
    <property type="entry name" value="EfeO_Cupredoxin"/>
</dbReference>
<dbReference type="InterPro" id="IPR050894">
    <property type="entry name" value="EfeM/EfeO_iron_uptake"/>
</dbReference>
<sequence length="238" mass="24793">MPASRTLTLVGTALLAVPFFAACGGSSDEKGSPSTVAITATDSTCEVARTALPAGETTFAVTNKGSKVTEVYVYGERDGAYTKVISEVENIGPGTSRDMQVQLTGGTYEVACKPGQRGDGIRQKITVAGGQGAEHEAEGRYDREVKVTAKDFTLTGLDGFTGKIGEKIEFKLENAGTVDHELEIFSPDGKEIGEVSPVKPGATDEAVITLPTAGTYTYKCGIDGHADHGMTGSFTVQG</sequence>
<reference evidence="4" key="1">
    <citation type="submission" date="2016-02" db="EMBL/GenBank/DDBJ databases">
        <authorList>
            <person name="Wibberg D."/>
        </authorList>
    </citation>
    <scope>NUCLEOTIDE SEQUENCE [LARGE SCALE GENOMIC DNA]</scope>
</reference>
<evidence type="ECO:0000259" key="2">
    <source>
        <dbReference type="Pfam" id="PF13473"/>
    </source>
</evidence>
<evidence type="ECO:0000256" key="1">
    <source>
        <dbReference type="SAM" id="SignalP"/>
    </source>
</evidence>
<protein>
    <recommendedName>
        <fullName evidence="2">EfeO-type cupredoxin-like domain-containing protein</fullName>
    </recommendedName>
</protein>
<keyword evidence="4" id="KW-1185">Reference proteome</keyword>
<feature type="domain" description="EfeO-type cupredoxin-like" evidence="2">
    <location>
        <begin position="19"/>
        <end position="116"/>
    </location>
</feature>
<dbReference type="SUPFAM" id="SSF49503">
    <property type="entry name" value="Cupredoxins"/>
    <property type="match status" value="1"/>
</dbReference>
<name>A0A1C3NZL3_9ACTN</name>
<proteinExistence type="predicted"/>
<feature type="signal peptide" evidence="1">
    <location>
        <begin position="1"/>
        <end position="21"/>
    </location>
</feature>
<dbReference type="PANTHER" id="PTHR39192:SF1">
    <property type="entry name" value="IRON UPTAKE SYSTEM COMPONENT EFEO"/>
    <property type="match status" value="1"/>
</dbReference>
<dbReference type="Gene3D" id="2.60.40.420">
    <property type="entry name" value="Cupredoxins - blue copper proteins"/>
    <property type="match status" value="2"/>
</dbReference>
<dbReference type="Proteomes" id="UP000199013">
    <property type="component" value="Unassembled WGS sequence"/>
</dbReference>